<feature type="transmembrane region" description="Helical" evidence="9">
    <location>
        <begin position="254"/>
        <end position="281"/>
    </location>
</feature>
<feature type="transmembrane region" description="Helical" evidence="9">
    <location>
        <begin position="398"/>
        <end position="417"/>
    </location>
</feature>
<evidence type="ECO:0000256" key="1">
    <source>
        <dbReference type="ARBA" id="ARBA00004127"/>
    </source>
</evidence>
<feature type="transmembrane region" description="Helical" evidence="9">
    <location>
        <begin position="144"/>
        <end position="163"/>
    </location>
</feature>
<feature type="region of interest" description="Disordered" evidence="8">
    <location>
        <begin position="1"/>
        <end position="26"/>
    </location>
</feature>
<keyword evidence="4 9" id="KW-0812">Transmembrane</keyword>
<gene>
    <name evidence="10" type="ORF">M501DRAFT_215928</name>
</gene>
<feature type="transmembrane region" description="Helical" evidence="9">
    <location>
        <begin position="373"/>
        <end position="391"/>
    </location>
</feature>
<comment type="caution">
    <text evidence="10">The sequence shown here is derived from an EMBL/GenBank/DDBJ whole genome shotgun (WGS) entry which is preliminary data.</text>
</comment>
<evidence type="ECO:0000256" key="8">
    <source>
        <dbReference type="SAM" id="MobiDB-lite"/>
    </source>
</evidence>
<evidence type="ECO:0000256" key="9">
    <source>
        <dbReference type="SAM" id="Phobius"/>
    </source>
</evidence>
<evidence type="ECO:0000256" key="4">
    <source>
        <dbReference type="ARBA" id="ARBA00022692"/>
    </source>
</evidence>
<feature type="compositionally biased region" description="Basic and acidic residues" evidence="8">
    <location>
        <begin position="1"/>
        <end position="25"/>
    </location>
</feature>
<evidence type="ECO:0000313" key="11">
    <source>
        <dbReference type="Proteomes" id="UP000799429"/>
    </source>
</evidence>
<evidence type="ECO:0000256" key="2">
    <source>
        <dbReference type="ARBA" id="ARBA00008335"/>
    </source>
</evidence>
<dbReference type="OrthoDB" id="2241241at2759"/>
<evidence type="ECO:0000256" key="5">
    <source>
        <dbReference type="ARBA" id="ARBA00022989"/>
    </source>
</evidence>
<proteinExistence type="inferred from homology"/>
<dbReference type="EMBL" id="MU006101">
    <property type="protein sequence ID" value="KAF2837045.1"/>
    <property type="molecule type" value="Genomic_DNA"/>
</dbReference>
<keyword evidence="6" id="KW-0406">Ion transport</keyword>
<dbReference type="FunFam" id="1.20.1250.20:FF:000197">
    <property type="entry name" value="Siderophore iron transporter 1"/>
    <property type="match status" value="1"/>
</dbReference>
<organism evidence="10 11">
    <name type="scientific">Patellaria atrata CBS 101060</name>
    <dbReference type="NCBI Taxonomy" id="1346257"/>
    <lineage>
        <taxon>Eukaryota</taxon>
        <taxon>Fungi</taxon>
        <taxon>Dikarya</taxon>
        <taxon>Ascomycota</taxon>
        <taxon>Pezizomycotina</taxon>
        <taxon>Dothideomycetes</taxon>
        <taxon>Dothideomycetes incertae sedis</taxon>
        <taxon>Patellariales</taxon>
        <taxon>Patellariaceae</taxon>
        <taxon>Patellaria</taxon>
    </lineage>
</organism>
<dbReference type="AlphaFoldDB" id="A0A9P4VP88"/>
<comment type="subcellular location">
    <subcellularLocation>
        <location evidence="1">Endomembrane system</location>
        <topology evidence="1">Multi-pass membrane protein</topology>
    </subcellularLocation>
</comment>
<dbReference type="GO" id="GO:0015343">
    <property type="term" value="F:siderophore-iron transmembrane transporter activity"/>
    <property type="evidence" value="ECO:0007669"/>
    <property type="project" value="TreeGrafter"/>
</dbReference>
<feature type="transmembrane region" description="Helical" evidence="9">
    <location>
        <begin position="47"/>
        <end position="65"/>
    </location>
</feature>
<evidence type="ECO:0000256" key="3">
    <source>
        <dbReference type="ARBA" id="ARBA00022448"/>
    </source>
</evidence>
<feature type="transmembrane region" description="Helical" evidence="9">
    <location>
        <begin position="77"/>
        <end position="100"/>
    </location>
</feature>
<keyword evidence="11" id="KW-1185">Reference proteome</keyword>
<feature type="transmembrane region" description="Helical" evidence="9">
    <location>
        <begin position="293"/>
        <end position="313"/>
    </location>
</feature>
<name>A0A9P4VP88_9PEZI</name>
<protein>
    <submittedName>
        <fullName evidence="10">Siderochrome-iron transporter-like protein Sit1</fullName>
    </submittedName>
</protein>
<evidence type="ECO:0000313" key="10">
    <source>
        <dbReference type="EMBL" id="KAF2837045.1"/>
    </source>
</evidence>
<feature type="transmembrane region" description="Helical" evidence="9">
    <location>
        <begin position="204"/>
        <end position="229"/>
    </location>
</feature>
<evidence type="ECO:0000256" key="6">
    <source>
        <dbReference type="ARBA" id="ARBA00023065"/>
    </source>
</evidence>
<accession>A0A9P4VP88</accession>
<reference evidence="10" key="1">
    <citation type="journal article" date="2020" name="Stud. Mycol.">
        <title>101 Dothideomycetes genomes: a test case for predicting lifestyles and emergence of pathogens.</title>
        <authorList>
            <person name="Haridas S."/>
            <person name="Albert R."/>
            <person name="Binder M."/>
            <person name="Bloem J."/>
            <person name="Labutti K."/>
            <person name="Salamov A."/>
            <person name="Andreopoulos B."/>
            <person name="Baker S."/>
            <person name="Barry K."/>
            <person name="Bills G."/>
            <person name="Bluhm B."/>
            <person name="Cannon C."/>
            <person name="Castanera R."/>
            <person name="Culley D."/>
            <person name="Daum C."/>
            <person name="Ezra D."/>
            <person name="Gonzalez J."/>
            <person name="Henrissat B."/>
            <person name="Kuo A."/>
            <person name="Liang C."/>
            <person name="Lipzen A."/>
            <person name="Lutzoni F."/>
            <person name="Magnuson J."/>
            <person name="Mondo S."/>
            <person name="Nolan M."/>
            <person name="Ohm R."/>
            <person name="Pangilinan J."/>
            <person name="Park H.-J."/>
            <person name="Ramirez L."/>
            <person name="Alfaro M."/>
            <person name="Sun H."/>
            <person name="Tritt A."/>
            <person name="Yoshinaga Y."/>
            <person name="Zwiers L.-H."/>
            <person name="Turgeon B."/>
            <person name="Goodwin S."/>
            <person name="Spatafora J."/>
            <person name="Crous P."/>
            <person name="Grigoriev I."/>
        </authorList>
    </citation>
    <scope>NUCLEOTIDE SEQUENCE</scope>
    <source>
        <strain evidence="10">CBS 101060</strain>
    </source>
</reference>
<dbReference type="GO" id="GO:0005774">
    <property type="term" value="C:vacuolar membrane"/>
    <property type="evidence" value="ECO:0007669"/>
    <property type="project" value="TreeGrafter"/>
</dbReference>
<dbReference type="InterPro" id="IPR036259">
    <property type="entry name" value="MFS_trans_sf"/>
</dbReference>
<dbReference type="Gene3D" id="1.20.1250.20">
    <property type="entry name" value="MFS general substrate transporter like domains"/>
    <property type="match status" value="2"/>
</dbReference>
<dbReference type="GO" id="GO:0005886">
    <property type="term" value="C:plasma membrane"/>
    <property type="evidence" value="ECO:0007669"/>
    <property type="project" value="TreeGrafter"/>
</dbReference>
<evidence type="ECO:0000256" key="7">
    <source>
        <dbReference type="ARBA" id="ARBA00023136"/>
    </source>
</evidence>
<feature type="transmembrane region" description="Helical" evidence="9">
    <location>
        <begin position="538"/>
        <end position="557"/>
    </location>
</feature>
<feature type="transmembrane region" description="Helical" evidence="9">
    <location>
        <begin position="333"/>
        <end position="361"/>
    </location>
</feature>
<comment type="similarity">
    <text evidence="2">Belongs to the major facilitator superfamily.</text>
</comment>
<feature type="transmembrane region" description="Helical" evidence="9">
    <location>
        <begin position="175"/>
        <end position="192"/>
    </location>
</feature>
<feature type="transmembrane region" description="Helical" evidence="9">
    <location>
        <begin position="112"/>
        <end position="132"/>
    </location>
</feature>
<keyword evidence="5 9" id="KW-1133">Transmembrane helix</keyword>
<dbReference type="GO" id="GO:0005768">
    <property type="term" value="C:endosome"/>
    <property type="evidence" value="ECO:0007669"/>
    <property type="project" value="TreeGrafter"/>
</dbReference>
<dbReference type="PANTHER" id="PTHR23501">
    <property type="entry name" value="MAJOR FACILITATOR SUPERFAMILY"/>
    <property type="match status" value="1"/>
</dbReference>
<dbReference type="PANTHER" id="PTHR23501:SF92">
    <property type="entry name" value="GLUTATHIONE EXCHANGER 1-RELATED"/>
    <property type="match status" value="1"/>
</dbReference>
<sequence>MSTLVDEKPREVPEESVNHVDDDGKPLLGTKSPGVLRIEALNAHTTFANRIFIFVGVFLIAYAYSLDGTLRYTYQPYATASYALHSLLATIGVLRSVIAAAAQPTAAKIADVFGRVELVLVSIFFYVLGTIIEASSHDVKSFCAGAVIYQIGYTSIILLVEVIIADTTSLRSRLLFSYIPALPFIINTWVSGDVGSAVLGSTSWQWGVGMWCIIYPVCALPLIGGLMWASRRATKAGALANYKTPYQIYGGKRLLVALFWQLDVIGIILLIAVFAMILVPFTLAGENGQDWNQAHIIAPLVVGFLCIPAFIIWETKAVHPMVPFHLLKDRAVWGALGIAVTLNFAWTCQADYLFTVLIVAFDETIKSATRITSLYSFASVLTGTALGFIVFKVRRLKPFIIFGTCLFMVAFGLLIHYRGGTGGSSHSGIVGAQILLGIAGGMFPYPAQASIQAATRHEHVAVITGLYLASYNIGSALGNAVSGAIWRGVVPGELTQTLGNATFAATVFGDPLTFAATYPVGTPERTAVIDSFRHVQRLLTITGICLCTLLISFAFCLRNPKLGKEQSLPDAELPGGPGGPPADKRTFAEMIRFWKK</sequence>
<feature type="transmembrane region" description="Helical" evidence="9">
    <location>
        <begin position="429"/>
        <end position="447"/>
    </location>
</feature>
<keyword evidence="3" id="KW-0813">Transport</keyword>
<dbReference type="SUPFAM" id="SSF103473">
    <property type="entry name" value="MFS general substrate transporter"/>
    <property type="match status" value="1"/>
</dbReference>
<dbReference type="Proteomes" id="UP000799429">
    <property type="component" value="Unassembled WGS sequence"/>
</dbReference>
<feature type="transmembrane region" description="Helical" evidence="9">
    <location>
        <begin position="459"/>
        <end position="486"/>
    </location>
</feature>
<keyword evidence="7 9" id="KW-0472">Membrane</keyword>